<comment type="caution">
    <text evidence="2">The sequence shown here is derived from an EMBL/GenBank/DDBJ whole genome shotgun (WGS) entry which is preliminary data.</text>
</comment>
<dbReference type="Proteomes" id="UP000051048">
    <property type="component" value="Unassembled WGS sequence"/>
</dbReference>
<gene>
    <name evidence="2" type="ORF">FC36_GL000855</name>
</gene>
<name>A0A0R1TK31_9LACO</name>
<reference evidence="2 3" key="1">
    <citation type="journal article" date="2015" name="Genome Announc.">
        <title>Expanding the biotechnology potential of lactobacilli through comparative genomics of 213 strains and associated genera.</title>
        <authorList>
            <person name="Sun Z."/>
            <person name="Harris H.M."/>
            <person name="McCann A."/>
            <person name="Guo C."/>
            <person name="Argimon S."/>
            <person name="Zhang W."/>
            <person name="Yang X."/>
            <person name="Jeffery I.B."/>
            <person name="Cooney J.C."/>
            <person name="Kagawa T.F."/>
            <person name="Liu W."/>
            <person name="Song Y."/>
            <person name="Salvetti E."/>
            <person name="Wrobel A."/>
            <person name="Rasinkangas P."/>
            <person name="Parkhill J."/>
            <person name="Rea M.C."/>
            <person name="O'Sullivan O."/>
            <person name="Ritari J."/>
            <person name="Douillard F.P."/>
            <person name="Paul Ross R."/>
            <person name="Yang R."/>
            <person name="Briner A.E."/>
            <person name="Felis G.E."/>
            <person name="de Vos W.M."/>
            <person name="Barrangou R."/>
            <person name="Klaenhammer T.R."/>
            <person name="Caufield P.W."/>
            <person name="Cui Y."/>
            <person name="Zhang H."/>
            <person name="O'Toole P.W."/>
        </authorList>
    </citation>
    <scope>NUCLEOTIDE SEQUENCE [LARGE SCALE GENOMIC DNA]</scope>
    <source>
        <strain evidence="2 3">DSM 15833</strain>
    </source>
</reference>
<feature type="transmembrane region" description="Helical" evidence="1">
    <location>
        <begin position="66"/>
        <end position="87"/>
    </location>
</feature>
<keyword evidence="1" id="KW-0472">Membrane</keyword>
<feature type="transmembrane region" description="Helical" evidence="1">
    <location>
        <begin position="32"/>
        <end position="54"/>
    </location>
</feature>
<dbReference type="STRING" id="1423740.FC36_GL000855"/>
<evidence type="ECO:0000256" key="1">
    <source>
        <dbReference type="SAM" id="Phobius"/>
    </source>
</evidence>
<protein>
    <submittedName>
        <fullName evidence="2">Uncharacterized protein</fullName>
    </submittedName>
</protein>
<evidence type="ECO:0000313" key="2">
    <source>
        <dbReference type="EMBL" id="KRL79202.1"/>
    </source>
</evidence>
<accession>A0A0R1TK31</accession>
<keyword evidence="1" id="KW-1133">Transmembrane helix</keyword>
<organism evidence="2 3">
    <name type="scientific">Ligilactobacillus equi DSM 15833 = JCM 10991</name>
    <dbReference type="NCBI Taxonomy" id="1423740"/>
    <lineage>
        <taxon>Bacteria</taxon>
        <taxon>Bacillati</taxon>
        <taxon>Bacillota</taxon>
        <taxon>Bacilli</taxon>
        <taxon>Lactobacillales</taxon>
        <taxon>Lactobacillaceae</taxon>
        <taxon>Ligilactobacillus</taxon>
    </lineage>
</organism>
<dbReference type="PATRIC" id="fig|1423740.3.peg.909"/>
<evidence type="ECO:0000313" key="3">
    <source>
        <dbReference type="Proteomes" id="UP000051048"/>
    </source>
</evidence>
<proteinExistence type="predicted"/>
<sequence length="104" mass="11094">MVNFLTTEFVTTTLTTLPMLDATSLINNVGKWVLGLLLLIVGFALIARGVGDFWEGFKGKGKSKDWGAIVVGIVTGAVGAIFLYWGADQIISTFKNVGDSVPTK</sequence>
<dbReference type="RefSeq" id="WP_025021038.1">
    <property type="nucleotide sequence ID" value="NZ_AZFH01000120.1"/>
</dbReference>
<keyword evidence="1" id="KW-0812">Transmembrane</keyword>
<dbReference type="AlphaFoldDB" id="A0A0R1TK31"/>
<dbReference type="EMBL" id="AZFH01000120">
    <property type="protein sequence ID" value="KRL79202.1"/>
    <property type="molecule type" value="Genomic_DNA"/>
</dbReference>